<evidence type="ECO:0000313" key="8">
    <source>
        <dbReference type="EMBL" id="MBC5992682.1"/>
    </source>
</evidence>
<name>A0A923N6L1_9BACT</name>
<feature type="transmembrane region" description="Helical" evidence="7">
    <location>
        <begin position="114"/>
        <end position="135"/>
    </location>
</feature>
<evidence type="ECO:0000256" key="6">
    <source>
        <dbReference type="ARBA" id="ARBA00023136"/>
    </source>
</evidence>
<dbReference type="InterPro" id="IPR032808">
    <property type="entry name" value="DoxX"/>
</dbReference>
<dbReference type="GO" id="GO:0005886">
    <property type="term" value="C:plasma membrane"/>
    <property type="evidence" value="ECO:0007669"/>
    <property type="project" value="UniProtKB-SubCell"/>
</dbReference>
<comment type="similarity">
    <text evidence="2">Belongs to the DoxX family.</text>
</comment>
<feature type="transmembrane region" description="Helical" evidence="7">
    <location>
        <begin position="83"/>
        <end position="102"/>
    </location>
</feature>
<feature type="transmembrane region" description="Helical" evidence="7">
    <location>
        <begin position="53"/>
        <end position="76"/>
    </location>
</feature>
<dbReference type="InterPro" id="IPR051907">
    <property type="entry name" value="DoxX-like_oxidoreductase"/>
</dbReference>
<keyword evidence="9" id="KW-1185">Reference proteome</keyword>
<organism evidence="8 9">
    <name type="scientific">Pontibacter cellulosilyticus</name>
    <dbReference type="NCBI Taxonomy" id="1720253"/>
    <lineage>
        <taxon>Bacteria</taxon>
        <taxon>Pseudomonadati</taxon>
        <taxon>Bacteroidota</taxon>
        <taxon>Cytophagia</taxon>
        <taxon>Cytophagales</taxon>
        <taxon>Hymenobacteraceae</taxon>
        <taxon>Pontibacter</taxon>
    </lineage>
</organism>
<evidence type="ECO:0000256" key="7">
    <source>
        <dbReference type="SAM" id="Phobius"/>
    </source>
</evidence>
<dbReference type="PANTHER" id="PTHR33452">
    <property type="entry name" value="OXIDOREDUCTASE CATD-RELATED"/>
    <property type="match status" value="1"/>
</dbReference>
<feature type="transmembrane region" description="Helical" evidence="7">
    <location>
        <begin position="12"/>
        <end position="33"/>
    </location>
</feature>
<comment type="caution">
    <text evidence="8">The sequence shown here is derived from an EMBL/GenBank/DDBJ whole genome shotgun (WGS) entry which is preliminary data.</text>
</comment>
<keyword evidence="6 7" id="KW-0472">Membrane</keyword>
<comment type="subcellular location">
    <subcellularLocation>
        <location evidence="1">Cell membrane</location>
        <topology evidence="1">Multi-pass membrane protein</topology>
    </subcellularLocation>
</comment>
<dbReference type="RefSeq" id="WP_187066609.1">
    <property type="nucleotide sequence ID" value="NZ_JACRVF010000001.1"/>
</dbReference>
<keyword evidence="3" id="KW-1003">Cell membrane</keyword>
<evidence type="ECO:0000256" key="4">
    <source>
        <dbReference type="ARBA" id="ARBA00022692"/>
    </source>
</evidence>
<dbReference type="EMBL" id="JACRVF010000001">
    <property type="protein sequence ID" value="MBC5992682.1"/>
    <property type="molecule type" value="Genomic_DNA"/>
</dbReference>
<evidence type="ECO:0000313" key="9">
    <source>
        <dbReference type="Proteomes" id="UP000603640"/>
    </source>
</evidence>
<reference evidence="8" key="1">
    <citation type="submission" date="2020-08" db="EMBL/GenBank/DDBJ databases">
        <title>Pontibacter sp. SD6 16S ribosomal RNA gene Genome sequencing and assembly.</title>
        <authorList>
            <person name="Kang M."/>
        </authorList>
    </citation>
    <scope>NUCLEOTIDE SEQUENCE</scope>
    <source>
        <strain evidence="8">SD6</strain>
    </source>
</reference>
<accession>A0A923N6L1</accession>
<evidence type="ECO:0000256" key="5">
    <source>
        <dbReference type="ARBA" id="ARBA00022989"/>
    </source>
</evidence>
<evidence type="ECO:0000256" key="2">
    <source>
        <dbReference type="ARBA" id="ARBA00006679"/>
    </source>
</evidence>
<keyword evidence="4 7" id="KW-0812">Transmembrane</keyword>
<dbReference type="Proteomes" id="UP000603640">
    <property type="component" value="Unassembled WGS sequence"/>
</dbReference>
<gene>
    <name evidence="8" type="ORF">H8S84_07535</name>
</gene>
<dbReference type="PANTHER" id="PTHR33452:SF1">
    <property type="entry name" value="INNER MEMBRANE PROTEIN YPHA-RELATED"/>
    <property type="match status" value="1"/>
</dbReference>
<keyword evidence="5 7" id="KW-1133">Transmembrane helix</keyword>
<dbReference type="Pfam" id="PF07681">
    <property type="entry name" value="DoxX"/>
    <property type="match status" value="1"/>
</dbReference>
<protein>
    <submittedName>
        <fullName evidence="8">DoxX family protein</fullName>
    </submittedName>
</protein>
<sequence length="151" mass="16883">MSTKAFDFFRRHSAYGALFIRLAIGVFIIYGVQDNVFSWARMLEFRDFLNERGVPYPLVAAHLSVYVQFICGILLLVGGAVRLAGLFLILNFTAAIFIAHIGQTFPQYYPAAQLIAVGFYFLFNGAGPVSLDAYFSRKRAQSIDRTLPVNA</sequence>
<evidence type="ECO:0000256" key="3">
    <source>
        <dbReference type="ARBA" id="ARBA00022475"/>
    </source>
</evidence>
<dbReference type="AlphaFoldDB" id="A0A923N6L1"/>
<evidence type="ECO:0000256" key="1">
    <source>
        <dbReference type="ARBA" id="ARBA00004651"/>
    </source>
</evidence>
<proteinExistence type="inferred from homology"/>